<organism evidence="4 5">
    <name type="scientific">Singulisphaera acidiphila (strain ATCC BAA-1392 / DSM 18658 / VKM B-2454 / MOB10)</name>
    <dbReference type="NCBI Taxonomy" id="886293"/>
    <lineage>
        <taxon>Bacteria</taxon>
        <taxon>Pseudomonadati</taxon>
        <taxon>Planctomycetota</taxon>
        <taxon>Planctomycetia</taxon>
        <taxon>Isosphaerales</taxon>
        <taxon>Isosphaeraceae</taxon>
        <taxon>Singulisphaera</taxon>
    </lineage>
</organism>
<dbReference type="PANTHER" id="PTHR30029:SF2">
    <property type="entry name" value="STAGE V SPORULATION PROTEIN R"/>
    <property type="match status" value="1"/>
</dbReference>
<proteinExistence type="predicted"/>
<dbReference type="InterPro" id="IPR007390">
    <property type="entry name" value="Spore_V_R"/>
</dbReference>
<dbReference type="Proteomes" id="UP000010798">
    <property type="component" value="Chromosome"/>
</dbReference>
<feature type="compositionally biased region" description="Basic and acidic residues" evidence="1">
    <location>
        <begin position="507"/>
        <end position="517"/>
    </location>
</feature>
<dbReference type="PANTHER" id="PTHR30029">
    <property type="entry name" value="STAGE V SPORULATION PROTEIN R"/>
    <property type="match status" value="1"/>
</dbReference>
<dbReference type="InterPro" id="IPR057008">
    <property type="entry name" value="SpoVR-like_C"/>
</dbReference>
<dbReference type="HOGENOM" id="CLU_010179_1_0_0"/>
<feature type="region of interest" description="Disordered" evidence="1">
    <location>
        <begin position="498"/>
        <end position="517"/>
    </location>
</feature>
<evidence type="ECO:0000256" key="1">
    <source>
        <dbReference type="SAM" id="MobiDB-lite"/>
    </source>
</evidence>
<dbReference type="KEGG" id="saci:Sinac_4702"/>
<dbReference type="eggNOG" id="COG2719">
    <property type="taxonomic scope" value="Bacteria"/>
</dbReference>
<feature type="domain" description="SpoVR protein-like N-terminal" evidence="2">
    <location>
        <begin position="13"/>
        <end position="429"/>
    </location>
</feature>
<sequence length="517" mass="61390">MSIMSNEHNLPPDLRALQVETEQHAREFGLDFYDTIFEVLDYDELSEIAALGGFPTRYPHWRFGMEYQQLSKGYRYGLQKIYEMVINNDPCYAYLLRCNQWVDQKLVMAHVYGHNDFFKNNIWFSRTNRKMMDETANHGNRIRSHMERQGEDAVENFIDSCLSLENLIDIHSPFIKRRDDHDRYDFRPDDAEDSSIPSKFQSKEYMDSFVNPPGVLKEQAKQREVERQKSRQFPEQPERDVLLFLLEHAPLTPWQRDVLGIIRQEAYYFAPQGQTKIMNEGWASYWHSTIMTTRTLSPSEVVDYADHHSGTMATQPGRLNPYKLGIELFRDIEERWNKGQFGAEYDDCDNYEARERWDKKLGLGREKIFEVRRIHNDVTFVDTFLTPDFCRRYKMFSYKHNDQNETYEIESREFKQIKDRLLFGLTNFGQPIIRIKDGNFRNRGELYLQHEHFGIDLKLDHAQDTLRHLNRLWTRPVHIETVIDGRSTLLSFDGTDHTIRPLGGSTHEPESKDRRRA</sequence>
<evidence type="ECO:0000313" key="4">
    <source>
        <dbReference type="EMBL" id="AGA28876.1"/>
    </source>
</evidence>
<evidence type="ECO:0000259" key="2">
    <source>
        <dbReference type="Pfam" id="PF04293"/>
    </source>
</evidence>
<evidence type="ECO:0008006" key="6">
    <source>
        <dbReference type="Google" id="ProtNLM"/>
    </source>
</evidence>
<evidence type="ECO:0000313" key="5">
    <source>
        <dbReference type="Proteomes" id="UP000010798"/>
    </source>
</evidence>
<gene>
    <name evidence="4" type="ordered locus">Sinac_4702</name>
</gene>
<dbReference type="STRING" id="886293.Sinac_4702"/>
<evidence type="ECO:0000259" key="3">
    <source>
        <dbReference type="Pfam" id="PF24755"/>
    </source>
</evidence>
<dbReference type="AlphaFoldDB" id="L0DJR6"/>
<protein>
    <recommendedName>
        <fullName evidence="6">SpoVR family protein</fullName>
    </recommendedName>
</protein>
<dbReference type="InterPro" id="IPR056174">
    <property type="entry name" value="SpoVR_N"/>
</dbReference>
<dbReference type="OrthoDB" id="9784270at2"/>
<accession>L0DJR6</accession>
<dbReference type="Pfam" id="PF04293">
    <property type="entry name" value="SpoVR"/>
    <property type="match status" value="1"/>
</dbReference>
<dbReference type="RefSeq" id="WP_015247990.1">
    <property type="nucleotide sequence ID" value="NC_019892.1"/>
</dbReference>
<name>L0DJR6_SINAD</name>
<feature type="domain" description="SpoVR-like C-terminal" evidence="3">
    <location>
        <begin position="431"/>
        <end position="482"/>
    </location>
</feature>
<dbReference type="Pfam" id="PF24755">
    <property type="entry name" value="SpoVR_C"/>
    <property type="match status" value="1"/>
</dbReference>
<reference evidence="4 5" key="1">
    <citation type="submission" date="2012-02" db="EMBL/GenBank/DDBJ databases">
        <title>Complete sequence of chromosome of Singulisphaera acidiphila DSM 18658.</title>
        <authorList>
            <consortium name="US DOE Joint Genome Institute (JGI-PGF)"/>
            <person name="Lucas S."/>
            <person name="Copeland A."/>
            <person name="Lapidus A."/>
            <person name="Glavina del Rio T."/>
            <person name="Dalin E."/>
            <person name="Tice H."/>
            <person name="Bruce D."/>
            <person name="Goodwin L."/>
            <person name="Pitluck S."/>
            <person name="Peters L."/>
            <person name="Ovchinnikova G."/>
            <person name="Chertkov O."/>
            <person name="Kyrpides N."/>
            <person name="Mavromatis K."/>
            <person name="Ivanova N."/>
            <person name="Brettin T."/>
            <person name="Detter J.C."/>
            <person name="Han C."/>
            <person name="Larimer F."/>
            <person name="Land M."/>
            <person name="Hauser L."/>
            <person name="Markowitz V."/>
            <person name="Cheng J.-F."/>
            <person name="Hugenholtz P."/>
            <person name="Woyke T."/>
            <person name="Wu D."/>
            <person name="Tindall B."/>
            <person name="Pomrenke H."/>
            <person name="Brambilla E."/>
            <person name="Klenk H.-P."/>
            <person name="Eisen J.A."/>
        </authorList>
    </citation>
    <scope>NUCLEOTIDE SEQUENCE [LARGE SCALE GENOMIC DNA]</scope>
    <source>
        <strain evidence="5">ATCC BAA-1392 / DSM 18658 / VKM B-2454 / MOB10</strain>
    </source>
</reference>
<keyword evidence="5" id="KW-1185">Reference proteome</keyword>
<dbReference type="EMBL" id="CP003364">
    <property type="protein sequence ID" value="AGA28876.1"/>
    <property type="molecule type" value="Genomic_DNA"/>
</dbReference>